<dbReference type="InterPro" id="IPR018934">
    <property type="entry name" value="RIO_dom"/>
</dbReference>
<evidence type="ECO:0000256" key="8">
    <source>
        <dbReference type="ARBA" id="ARBA00048679"/>
    </source>
</evidence>
<comment type="caution">
    <text evidence="10">The sequence shown here is derived from an EMBL/GenBank/DDBJ whole genome shotgun (WGS) entry which is preliminary data.</text>
</comment>
<dbReference type="GO" id="GO:0004674">
    <property type="term" value="F:protein serine/threonine kinase activity"/>
    <property type="evidence" value="ECO:0007669"/>
    <property type="project" value="UniProtKB-KW"/>
</dbReference>
<proteinExistence type="predicted"/>
<reference evidence="10" key="1">
    <citation type="submission" date="2020-07" db="EMBL/GenBank/DDBJ databases">
        <title>Genomic analysis of a strain of Sedimentibacter Hydroxybenzoicus DSM7310.</title>
        <authorList>
            <person name="Ma S."/>
        </authorList>
    </citation>
    <scope>NUCLEOTIDE SEQUENCE</scope>
    <source>
        <strain evidence="10">DSM 7310</strain>
    </source>
</reference>
<keyword evidence="3" id="KW-0808">Transferase</keyword>
<dbReference type="Proteomes" id="UP000611629">
    <property type="component" value="Unassembled WGS sequence"/>
</dbReference>
<accession>A0A974GWL9</accession>
<evidence type="ECO:0000256" key="6">
    <source>
        <dbReference type="ARBA" id="ARBA00022840"/>
    </source>
</evidence>
<evidence type="ECO:0000256" key="5">
    <source>
        <dbReference type="ARBA" id="ARBA00022777"/>
    </source>
</evidence>
<protein>
    <recommendedName>
        <fullName evidence="1">non-specific serine/threonine protein kinase</fullName>
        <ecNumber evidence="1">2.7.11.1</ecNumber>
    </recommendedName>
</protein>
<keyword evidence="11" id="KW-1185">Reference proteome</keyword>
<dbReference type="SUPFAM" id="SSF56112">
    <property type="entry name" value="Protein kinase-like (PK-like)"/>
    <property type="match status" value="1"/>
</dbReference>
<evidence type="ECO:0000256" key="3">
    <source>
        <dbReference type="ARBA" id="ARBA00022679"/>
    </source>
</evidence>
<evidence type="ECO:0000256" key="4">
    <source>
        <dbReference type="ARBA" id="ARBA00022741"/>
    </source>
</evidence>
<evidence type="ECO:0000256" key="7">
    <source>
        <dbReference type="ARBA" id="ARBA00047899"/>
    </source>
</evidence>
<evidence type="ECO:0000313" key="11">
    <source>
        <dbReference type="Proteomes" id="UP000611629"/>
    </source>
</evidence>
<name>A0A974GWL9_SEDHY</name>
<keyword evidence="6" id="KW-0067">ATP-binding</keyword>
<dbReference type="InterPro" id="IPR011009">
    <property type="entry name" value="Kinase-like_dom_sf"/>
</dbReference>
<comment type="catalytic activity">
    <reaction evidence="7">
        <text>L-threonyl-[protein] + ATP = O-phospho-L-threonyl-[protein] + ADP + H(+)</text>
        <dbReference type="Rhea" id="RHEA:46608"/>
        <dbReference type="Rhea" id="RHEA-COMP:11060"/>
        <dbReference type="Rhea" id="RHEA-COMP:11605"/>
        <dbReference type="ChEBI" id="CHEBI:15378"/>
        <dbReference type="ChEBI" id="CHEBI:30013"/>
        <dbReference type="ChEBI" id="CHEBI:30616"/>
        <dbReference type="ChEBI" id="CHEBI:61977"/>
        <dbReference type="ChEBI" id="CHEBI:456216"/>
        <dbReference type="EC" id="2.7.11.1"/>
    </reaction>
</comment>
<evidence type="ECO:0000259" key="9">
    <source>
        <dbReference type="Pfam" id="PF01163"/>
    </source>
</evidence>
<evidence type="ECO:0000256" key="2">
    <source>
        <dbReference type="ARBA" id="ARBA00022527"/>
    </source>
</evidence>
<dbReference type="GO" id="GO:0005524">
    <property type="term" value="F:ATP binding"/>
    <property type="evidence" value="ECO:0007669"/>
    <property type="project" value="UniProtKB-KW"/>
</dbReference>
<evidence type="ECO:0000313" key="10">
    <source>
        <dbReference type="EMBL" id="NYB74406.1"/>
    </source>
</evidence>
<feature type="domain" description="RIO-type" evidence="9">
    <location>
        <begin position="35"/>
        <end position="141"/>
    </location>
</feature>
<keyword evidence="2" id="KW-0723">Serine/threonine-protein kinase</keyword>
<evidence type="ECO:0000256" key="1">
    <source>
        <dbReference type="ARBA" id="ARBA00012513"/>
    </source>
</evidence>
<dbReference type="Pfam" id="PF01163">
    <property type="entry name" value="RIO1"/>
    <property type="match status" value="1"/>
</dbReference>
<dbReference type="RefSeq" id="WP_179238100.1">
    <property type="nucleotide sequence ID" value="NZ_JACBNQ010000009.1"/>
</dbReference>
<sequence>MYKKISLTSKRNQVSRIIENDSSFIRKTFNNYEDLKKELEILILLKQNGLTVPDVTDINDNSLILQDLGDNTLLDWYENEEKINSTDYEGILYKLCRWLKKYYAVTSAFYNQQYIIWDVNFRNFIIYKGEVYGIDFEQSRQGRIEEDAGRLTAYALTYDPQMTDWKKIFNGRFVNILASEFNVGAELILSEMEKEIRSIKERRKKEAK</sequence>
<gene>
    <name evidence="10" type="ORF">HZF24_09695</name>
</gene>
<dbReference type="EMBL" id="JACBNQ010000009">
    <property type="protein sequence ID" value="NYB74406.1"/>
    <property type="molecule type" value="Genomic_DNA"/>
</dbReference>
<comment type="catalytic activity">
    <reaction evidence="8">
        <text>L-seryl-[protein] + ATP = O-phospho-L-seryl-[protein] + ADP + H(+)</text>
        <dbReference type="Rhea" id="RHEA:17989"/>
        <dbReference type="Rhea" id="RHEA-COMP:9863"/>
        <dbReference type="Rhea" id="RHEA-COMP:11604"/>
        <dbReference type="ChEBI" id="CHEBI:15378"/>
        <dbReference type="ChEBI" id="CHEBI:29999"/>
        <dbReference type="ChEBI" id="CHEBI:30616"/>
        <dbReference type="ChEBI" id="CHEBI:83421"/>
        <dbReference type="ChEBI" id="CHEBI:456216"/>
        <dbReference type="EC" id="2.7.11.1"/>
    </reaction>
</comment>
<dbReference type="EC" id="2.7.11.1" evidence="1"/>
<keyword evidence="5" id="KW-0418">Kinase</keyword>
<dbReference type="AlphaFoldDB" id="A0A974GWL9"/>
<keyword evidence="4" id="KW-0547">Nucleotide-binding</keyword>
<organism evidence="10 11">
    <name type="scientific">Sedimentibacter hydroxybenzoicus DSM 7310</name>
    <dbReference type="NCBI Taxonomy" id="1123245"/>
    <lineage>
        <taxon>Bacteria</taxon>
        <taxon>Bacillati</taxon>
        <taxon>Bacillota</taxon>
        <taxon>Tissierellia</taxon>
        <taxon>Sedimentibacter</taxon>
    </lineage>
</organism>